<gene>
    <name evidence="1" type="ORF">A9Q84_07275</name>
</gene>
<evidence type="ECO:0000313" key="2">
    <source>
        <dbReference type="Proteomes" id="UP000196531"/>
    </source>
</evidence>
<dbReference type="AlphaFoldDB" id="A0A1Y5F5T8"/>
<proteinExistence type="predicted"/>
<dbReference type="Proteomes" id="UP000196531">
    <property type="component" value="Unassembled WGS sequence"/>
</dbReference>
<protein>
    <submittedName>
        <fullName evidence="1">Uncharacterized protein</fullName>
    </submittedName>
</protein>
<dbReference type="EMBL" id="MAAO01000006">
    <property type="protein sequence ID" value="OUR96154.1"/>
    <property type="molecule type" value="Genomic_DNA"/>
</dbReference>
<comment type="caution">
    <text evidence="1">The sequence shown here is derived from an EMBL/GenBank/DDBJ whole genome shotgun (WGS) entry which is preliminary data.</text>
</comment>
<evidence type="ECO:0000313" key="1">
    <source>
        <dbReference type="EMBL" id="OUR96154.1"/>
    </source>
</evidence>
<organism evidence="1 2">
    <name type="scientific">Halobacteriovorax marinus</name>
    <dbReference type="NCBI Taxonomy" id="97084"/>
    <lineage>
        <taxon>Bacteria</taxon>
        <taxon>Pseudomonadati</taxon>
        <taxon>Bdellovibrionota</taxon>
        <taxon>Bacteriovoracia</taxon>
        <taxon>Bacteriovoracales</taxon>
        <taxon>Halobacteriovoraceae</taxon>
        <taxon>Halobacteriovorax</taxon>
    </lineage>
</organism>
<name>A0A1Y5F5T8_9BACT</name>
<sequence length="189" mass="21886">MQLIRIIGKIFVLTILLGSGTLVNRAFSKVDPPNYNFSLDKLDPFTPGKTYDSLVKSLGKGEIMEDSGDLKVYRYEVAHVRYKFPVFVQIKNNSITDFYARFPTYFLHDLFHQSLINRFGKQDKYHRQENDAVYIWENAKGNRVIYSGACTVTCFPNYVSYIKVEKKKGDIVPLLQKFSNQFLGTFPKQ</sequence>
<accession>A0A1Y5F5T8</accession>
<reference evidence="2" key="1">
    <citation type="journal article" date="2017" name="Proc. Natl. Acad. Sci. U.S.A.">
        <title>Simulation of Deepwater Horizon oil plume reveals substrate specialization within a complex community of hydrocarbon-degraders.</title>
        <authorList>
            <person name="Hu P."/>
            <person name="Dubinsky E.A."/>
            <person name="Probst A.J."/>
            <person name="Wang J."/>
            <person name="Sieber C.M.K."/>
            <person name="Tom L.M."/>
            <person name="Gardinali P."/>
            <person name="Banfield J.F."/>
            <person name="Atlas R.M."/>
            <person name="Andersen G.L."/>
        </authorList>
    </citation>
    <scope>NUCLEOTIDE SEQUENCE [LARGE SCALE GENOMIC DNA]</scope>
</reference>